<reference evidence="2" key="1">
    <citation type="submission" date="2023-08" db="EMBL/GenBank/DDBJ databases">
        <title>Black Yeasts Isolated from many extreme environments.</title>
        <authorList>
            <person name="Coleine C."/>
            <person name="Stajich J.E."/>
            <person name="Selbmann L."/>
        </authorList>
    </citation>
    <scope>NUCLEOTIDE SEQUENCE</scope>
    <source>
        <strain evidence="2">CCFEE 5401</strain>
    </source>
</reference>
<feature type="compositionally biased region" description="Acidic residues" evidence="1">
    <location>
        <begin position="980"/>
        <end position="994"/>
    </location>
</feature>
<organism evidence="2 3">
    <name type="scientific">Meristemomyces frigidus</name>
    <dbReference type="NCBI Taxonomy" id="1508187"/>
    <lineage>
        <taxon>Eukaryota</taxon>
        <taxon>Fungi</taxon>
        <taxon>Dikarya</taxon>
        <taxon>Ascomycota</taxon>
        <taxon>Pezizomycotina</taxon>
        <taxon>Dothideomycetes</taxon>
        <taxon>Dothideomycetidae</taxon>
        <taxon>Mycosphaerellales</taxon>
        <taxon>Teratosphaeriaceae</taxon>
        <taxon>Meristemomyces</taxon>
    </lineage>
</organism>
<feature type="compositionally biased region" description="Polar residues" evidence="1">
    <location>
        <begin position="1462"/>
        <end position="1479"/>
    </location>
</feature>
<feature type="compositionally biased region" description="Basic and acidic residues" evidence="1">
    <location>
        <begin position="510"/>
        <end position="521"/>
    </location>
</feature>
<feature type="compositionally biased region" description="Polar residues" evidence="1">
    <location>
        <begin position="349"/>
        <end position="392"/>
    </location>
</feature>
<feature type="region of interest" description="Disordered" evidence="1">
    <location>
        <begin position="98"/>
        <end position="227"/>
    </location>
</feature>
<feature type="region of interest" description="Disordered" evidence="1">
    <location>
        <begin position="649"/>
        <end position="814"/>
    </location>
</feature>
<feature type="compositionally biased region" description="Polar residues" evidence="1">
    <location>
        <begin position="1736"/>
        <end position="1745"/>
    </location>
</feature>
<feature type="compositionally biased region" description="Low complexity" evidence="1">
    <location>
        <begin position="1107"/>
        <end position="1131"/>
    </location>
</feature>
<feature type="compositionally biased region" description="Low complexity" evidence="1">
    <location>
        <begin position="294"/>
        <end position="303"/>
    </location>
</feature>
<feature type="region of interest" description="Disordered" evidence="1">
    <location>
        <begin position="1722"/>
        <end position="1794"/>
    </location>
</feature>
<feature type="compositionally biased region" description="Polar residues" evidence="1">
    <location>
        <begin position="1089"/>
        <end position="1100"/>
    </location>
</feature>
<comment type="caution">
    <text evidence="2">The sequence shown here is derived from an EMBL/GenBank/DDBJ whole genome shotgun (WGS) entry which is preliminary data.</text>
</comment>
<evidence type="ECO:0000256" key="1">
    <source>
        <dbReference type="SAM" id="MobiDB-lite"/>
    </source>
</evidence>
<feature type="compositionally biased region" description="Polar residues" evidence="1">
    <location>
        <begin position="1219"/>
        <end position="1229"/>
    </location>
</feature>
<feature type="compositionally biased region" description="Low complexity" evidence="1">
    <location>
        <begin position="18"/>
        <end position="27"/>
    </location>
</feature>
<accession>A0AAN7TK10</accession>
<feature type="compositionally biased region" description="Polar residues" evidence="1">
    <location>
        <begin position="184"/>
        <end position="196"/>
    </location>
</feature>
<feature type="compositionally biased region" description="Low complexity" evidence="1">
    <location>
        <begin position="441"/>
        <end position="451"/>
    </location>
</feature>
<feature type="compositionally biased region" description="Polar residues" evidence="1">
    <location>
        <begin position="1184"/>
        <end position="1200"/>
    </location>
</feature>
<sequence>MFSKARNRPGRSASSGKANAVVPTPTSAAPPPQPPPPPPAANVLTPRSVISPPLVSPLQMTFDFELEPPGSMSEPFRPSEDSVARPWTSDAVSVASVGKSTPSIGLLPPTLPPIPRIASTGTSLKSAMSQEFRPSTSDGLKPRARDDSDNVSSVSTSSRKSGIQLPSMRNAHLANPLPTRNAEGWTNNGALNPNSGSSTPLMPPSMSPPSLDATRINSSALPPVDNAQAMTREFIDSRDRVYSQRPPSFLSTQQPPNPRQASLVRPAEFQNSNSLPFMPHQAASSPVQPPPMPMSQTQSPASSRGFFAESPASPHLLTPPSANSLRAPKISGLRLSPNNSVEDLRMLQRTSTGGTAFSRSTADYSGSTVARGTPSLHPSVTRQGSLPTTQFSPLGGPTIGTPYLENSHSNPLPQLVGVRPKTAGATTKLKGVDVPTHHTSSKSPVAESSASKPEKRKTRLLNPMALLSRRKSSQTQEEVVADRSNAAQAFAKQRSLAAEGVNKMPTNFDPRIKGNKVHDFSAPRQPRRNFSYSDVPLNDEDGQPQMGSSAMPVPQFLHELPPNNPVIQHSHHTSDGSNVRKSTHSPVFREHLHDDTNATQRVSSLNAERLENQDFLQRVSHVSTNSNYSVESAVLPPFARKSQIFEASLAHDDDSKRSSDRSSNRARDSHPSSAGQVSPVTHRSSAQVVEARGSPNMSMSPVSPAFPDQKYVRPTSTFENLVPKMPISPESRGRTVSEATARPLTAPIPTSAGPRELNGDDSAANLAQERSPYRNSAEAPEWLAPASPTSPRLARKNTLDIPIPLPGRTSDIPTPEMTPELGTANSVHFAPRQVPLQQTYITEPKVVEKLASAVGHSSNKRLSSAGVKHRVSNASRFSFQFGESAVEEEKLVERGRVASRMGMSSASGENGVGGRRQSIDEEDEFDEGAIDDMDELEMENHMGGDQGMRGEVVESAKALPVPAAVASVSHSRQQLRAPDSDDESVYDEEEEEIVHEETNPRKLRHLTWAEHPDMRGYSALGMHSRDPSLPMNEEAALLRLEHGDDPEQSRQRSSSNGSALTVDTASANAKMGFYMQPQAVIGGRPQLPHRQSGNSESNRAASGMSFGGVSTTGGRSSGAISGSSGLGLSLTDVTRPTSIDTDEKVPRGAATNRRTQDSETMPASAGKADVQKRYTSSHDRASSAYFSSPESQRHAQSSAPVTAAAYRGNIGQGIRDRNATSNQNHQYARSDSEGDDDDDDDMYFDDGGFDHEFKTGTFQGRPGSIAGVDENQFDHDSYLNGAERLSRYEVGRQQRPVSGFGLFGGAAAATGDGPYPSFAMGANPNKALARQSQMLLEDLPLVDGPVDPKLIPQRNPSEDAKRLGLSSRVPPLPPPPQGGPDAKERMLTKLQAYHAALAEAAKKAEEEGRFHRQASVSTAHSLAVADRTEDARSLDDRSHYSRDERGGDDTLSVPGGAEGISRNISQGTSGSKMNHSTTYTPPKLSFDFGFSERLTNDNIGSYTGLEDNMNDDEFGNDDDIIAAANAEALASDESGFYGQEFGFYARARPNSGTQTDALNGGFFGEEGDDGLRRNQSTHEPNLTPITERTEMSARNSFIHLHGAGQVLFGLPSAGLASPALARFPVLPFAEGEPMGLEELRRLRASAAGIGGQGVNAARSPALGQQGYFGAAAGGTPVGWSTDSNGSGSGPGSALPAAGVNGALAFSNGSHESPQAATGFAGLEHDATPRKPPPPQLQTQNRSPATLTPDPISPTTAARKVSGAALSKKTHARKGSDSVTYVREPDPAGTGQPRWVLERRRTSELGLVELVGREVVQGGWI</sequence>
<dbReference type="Proteomes" id="UP001310890">
    <property type="component" value="Unassembled WGS sequence"/>
</dbReference>
<feature type="compositionally biased region" description="Basic and acidic residues" evidence="1">
    <location>
        <begin position="1426"/>
        <end position="1448"/>
    </location>
</feature>
<feature type="compositionally biased region" description="Polar residues" evidence="1">
    <location>
        <begin position="119"/>
        <end position="138"/>
    </location>
</feature>
<feature type="compositionally biased region" description="Basic and acidic residues" evidence="1">
    <location>
        <begin position="1169"/>
        <end position="1181"/>
    </location>
</feature>
<feature type="compositionally biased region" description="Low complexity" evidence="1">
    <location>
        <begin position="150"/>
        <end position="161"/>
    </location>
</feature>
<feature type="region of interest" description="Disordered" evidence="1">
    <location>
        <begin position="503"/>
        <end position="529"/>
    </location>
</feature>
<feature type="region of interest" description="Disordered" evidence="1">
    <location>
        <begin position="1404"/>
        <end position="1479"/>
    </location>
</feature>
<feature type="compositionally biased region" description="Polar residues" evidence="1">
    <location>
        <begin position="671"/>
        <end position="687"/>
    </location>
</feature>
<evidence type="ECO:0000313" key="2">
    <source>
        <dbReference type="EMBL" id="KAK5118850.1"/>
    </source>
</evidence>
<feature type="region of interest" description="Disordered" evidence="1">
    <location>
        <begin position="426"/>
        <end position="460"/>
    </location>
</feature>
<feature type="compositionally biased region" description="Acidic residues" evidence="1">
    <location>
        <begin position="1233"/>
        <end position="1244"/>
    </location>
</feature>
<feature type="region of interest" description="Disordered" evidence="1">
    <location>
        <begin position="241"/>
        <end position="337"/>
    </location>
</feature>
<feature type="compositionally biased region" description="Polar residues" evidence="1">
    <location>
        <begin position="245"/>
        <end position="254"/>
    </location>
</feature>
<feature type="region of interest" description="Disordered" evidence="1">
    <location>
        <begin position="1083"/>
        <end position="1248"/>
    </location>
</feature>
<feature type="compositionally biased region" description="Basic and acidic residues" evidence="1">
    <location>
        <begin position="649"/>
        <end position="670"/>
    </location>
</feature>
<feature type="region of interest" description="Disordered" evidence="1">
    <location>
        <begin position="65"/>
        <end position="84"/>
    </location>
</feature>
<proteinExistence type="predicted"/>
<dbReference type="EMBL" id="JAVRRL010000001">
    <property type="protein sequence ID" value="KAK5118850.1"/>
    <property type="molecule type" value="Genomic_DNA"/>
</dbReference>
<feature type="region of interest" description="Disordered" evidence="1">
    <location>
        <begin position="1342"/>
        <end position="1383"/>
    </location>
</feature>
<feature type="region of interest" description="Disordered" evidence="1">
    <location>
        <begin position="897"/>
        <end position="925"/>
    </location>
</feature>
<feature type="region of interest" description="Disordered" evidence="1">
    <location>
        <begin position="349"/>
        <end position="394"/>
    </location>
</feature>
<protein>
    <submittedName>
        <fullName evidence="2">Uncharacterized protein</fullName>
    </submittedName>
</protein>
<feature type="compositionally biased region" description="Pro residues" evidence="1">
    <location>
        <begin position="28"/>
        <end position="40"/>
    </location>
</feature>
<gene>
    <name evidence="2" type="ORF">LTR62_000059</name>
</gene>
<feature type="region of interest" description="Disordered" evidence="1">
    <location>
        <begin position="1"/>
        <end position="54"/>
    </location>
</feature>
<evidence type="ECO:0000313" key="3">
    <source>
        <dbReference type="Proteomes" id="UP001310890"/>
    </source>
</evidence>
<feature type="region of interest" description="Disordered" evidence="1">
    <location>
        <begin position="964"/>
        <end position="999"/>
    </location>
</feature>
<name>A0AAN7TK10_9PEZI</name>